<dbReference type="SMART" id="SM00388">
    <property type="entry name" value="HisKA"/>
    <property type="match status" value="1"/>
</dbReference>
<dbReference type="InterPro" id="IPR036097">
    <property type="entry name" value="HisK_dim/P_sf"/>
</dbReference>
<dbReference type="PANTHER" id="PTHR42878:SF15">
    <property type="entry name" value="BACTERIOPHYTOCHROME"/>
    <property type="match status" value="1"/>
</dbReference>
<dbReference type="GO" id="GO:0005524">
    <property type="term" value="F:ATP binding"/>
    <property type="evidence" value="ECO:0007669"/>
    <property type="project" value="UniProtKB-KW"/>
</dbReference>
<dbReference type="Proteomes" id="UP001589896">
    <property type="component" value="Unassembled WGS sequence"/>
</dbReference>
<evidence type="ECO:0000256" key="4">
    <source>
        <dbReference type="ARBA" id="ARBA00022679"/>
    </source>
</evidence>
<comment type="caution">
    <text evidence="9">The sequence shown here is derived from an EMBL/GenBank/DDBJ whole genome shotgun (WGS) entry which is preliminary data.</text>
</comment>
<name>A0ABV6RK40_9GAMM</name>
<sequence>MTTLRLLLLDDNPDDRLLALRELRRQFDYVEVTEVADREGFESALEHPSFDVVITDYQMQWTTGMEVLQRVKTRWPRMPVVMFTATGTQEIAVEAMKAGLDDYVLKSPRHYLRLSVAVRACLDRNEVRLRAVRSETRLQALLEHARLGVFRLSLDGTLEDANRSLRSMLAMDETAALVDAQHPLLDAARELAQGLQQRGDTAEREVIVQERDDGDSMYYALKVVRVPVNGHDAIDGLVDDTTSFRRADLALHALNRDLERRVADRTHQLQQANETLEAFADSVSHDLREPVRTLQGYARALQEDFAAGKLDDAPVFLGRIEDVSNRVDGMVTDLLAYSTLARAELAHAPVALAEALDEACGHLAYDPLFQRAKLQREDTPWPDVHAHAGTLVQVLVNLLSNAAKFVAPGATPEIAVRARRLDERVRIEVQDNGIGVAERDQARIFEVFQRLHGQESYPGTGIGLALVHKGVERMGGQVGVESEPGQGACFWIELPAVGELA</sequence>
<feature type="modified residue" description="4-aspartylphosphate" evidence="6">
    <location>
        <position position="56"/>
    </location>
</feature>
<evidence type="ECO:0000259" key="7">
    <source>
        <dbReference type="PROSITE" id="PS50109"/>
    </source>
</evidence>
<dbReference type="InterPro" id="IPR003594">
    <property type="entry name" value="HATPase_dom"/>
</dbReference>
<dbReference type="Gene3D" id="1.10.287.130">
    <property type="match status" value="1"/>
</dbReference>
<dbReference type="SUPFAM" id="SSF55785">
    <property type="entry name" value="PYP-like sensor domain (PAS domain)"/>
    <property type="match status" value="1"/>
</dbReference>
<accession>A0ABV6RK40</accession>
<dbReference type="InterPro" id="IPR035965">
    <property type="entry name" value="PAS-like_dom_sf"/>
</dbReference>
<gene>
    <name evidence="9" type="ORF">ACFFGH_05650</name>
</gene>
<dbReference type="PROSITE" id="PS50110">
    <property type="entry name" value="RESPONSE_REGULATORY"/>
    <property type="match status" value="1"/>
</dbReference>
<dbReference type="EMBL" id="JBHLTG010000001">
    <property type="protein sequence ID" value="MFC0677336.1"/>
    <property type="molecule type" value="Genomic_DNA"/>
</dbReference>
<feature type="domain" description="Response regulatory" evidence="8">
    <location>
        <begin position="5"/>
        <end position="121"/>
    </location>
</feature>
<evidence type="ECO:0000313" key="10">
    <source>
        <dbReference type="Proteomes" id="UP001589896"/>
    </source>
</evidence>
<dbReference type="PANTHER" id="PTHR42878">
    <property type="entry name" value="TWO-COMPONENT HISTIDINE KINASE"/>
    <property type="match status" value="1"/>
</dbReference>
<keyword evidence="4" id="KW-0808">Transferase</keyword>
<dbReference type="InterPro" id="IPR005467">
    <property type="entry name" value="His_kinase_dom"/>
</dbReference>
<dbReference type="SMART" id="SM00387">
    <property type="entry name" value="HATPase_c"/>
    <property type="match status" value="1"/>
</dbReference>
<dbReference type="SMART" id="SM00448">
    <property type="entry name" value="REC"/>
    <property type="match status" value="1"/>
</dbReference>
<dbReference type="CDD" id="cd00082">
    <property type="entry name" value="HisKA"/>
    <property type="match status" value="1"/>
</dbReference>
<dbReference type="Gene3D" id="3.30.565.10">
    <property type="entry name" value="Histidine kinase-like ATPase, C-terminal domain"/>
    <property type="match status" value="1"/>
</dbReference>
<dbReference type="PRINTS" id="PR00344">
    <property type="entry name" value="BCTRLSENSOR"/>
</dbReference>
<evidence type="ECO:0000256" key="6">
    <source>
        <dbReference type="PROSITE-ProRule" id="PRU00169"/>
    </source>
</evidence>
<organism evidence="9 10">
    <name type="scientific">Lysobacter korlensis</name>
    <dbReference type="NCBI Taxonomy" id="553636"/>
    <lineage>
        <taxon>Bacteria</taxon>
        <taxon>Pseudomonadati</taxon>
        <taxon>Pseudomonadota</taxon>
        <taxon>Gammaproteobacteria</taxon>
        <taxon>Lysobacterales</taxon>
        <taxon>Lysobacteraceae</taxon>
        <taxon>Lysobacter</taxon>
    </lineage>
</organism>
<dbReference type="SUPFAM" id="SSF52172">
    <property type="entry name" value="CheY-like"/>
    <property type="match status" value="1"/>
</dbReference>
<reference evidence="9 10" key="1">
    <citation type="submission" date="2024-09" db="EMBL/GenBank/DDBJ databases">
        <authorList>
            <person name="Sun Q."/>
            <person name="Mori K."/>
        </authorList>
    </citation>
    <scope>NUCLEOTIDE SEQUENCE [LARGE SCALE GENOMIC DNA]</scope>
    <source>
        <strain evidence="9 10">KCTC 23076</strain>
    </source>
</reference>
<keyword evidence="3 6" id="KW-0597">Phosphoprotein</keyword>
<dbReference type="InterPro" id="IPR050351">
    <property type="entry name" value="BphY/WalK/GraS-like"/>
</dbReference>
<keyword evidence="9" id="KW-0547">Nucleotide-binding</keyword>
<keyword evidence="5" id="KW-0418">Kinase</keyword>
<dbReference type="Pfam" id="PF02518">
    <property type="entry name" value="HATPase_c"/>
    <property type="match status" value="1"/>
</dbReference>
<protein>
    <recommendedName>
        <fullName evidence="2">histidine kinase</fullName>
        <ecNumber evidence="2">2.7.13.3</ecNumber>
    </recommendedName>
</protein>
<dbReference type="RefSeq" id="WP_386665674.1">
    <property type="nucleotide sequence ID" value="NZ_JBHLTG010000001.1"/>
</dbReference>
<evidence type="ECO:0000256" key="5">
    <source>
        <dbReference type="ARBA" id="ARBA00022777"/>
    </source>
</evidence>
<dbReference type="InterPro" id="IPR003661">
    <property type="entry name" value="HisK_dim/P_dom"/>
</dbReference>
<evidence type="ECO:0000256" key="1">
    <source>
        <dbReference type="ARBA" id="ARBA00000085"/>
    </source>
</evidence>
<feature type="domain" description="Histidine kinase" evidence="7">
    <location>
        <begin position="282"/>
        <end position="498"/>
    </location>
</feature>
<keyword evidence="10" id="KW-1185">Reference proteome</keyword>
<evidence type="ECO:0000256" key="3">
    <source>
        <dbReference type="ARBA" id="ARBA00022553"/>
    </source>
</evidence>
<dbReference type="SUPFAM" id="SSF55874">
    <property type="entry name" value="ATPase domain of HSP90 chaperone/DNA topoisomerase II/histidine kinase"/>
    <property type="match status" value="1"/>
</dbReference>
<dbReference type="Gene3D" id="3.40.50.2300">
    <property type="match status" value="1"/>
</dbReference>
<dbReference type="Gene3D" id="3.30.450.20">
    <property type="entry name" value="PAS domain"/>
    <property type="match status" value="1"/>
</dbReference>
<proteinExistence type="predicted"/>
<comment type="catalytic activity">
    <reaction evidence="1">
        <text>ATP + protein L-histidine = ADP + protein N-phospho-L-histidine.</text>
        <dbReference type="EC" id="2.7.13.3"/>
    </reaction>
</comment>
<evidence type="ECO:0000313" key="9">
    <source>
        <dbReference type="EMBL" id="MFC0677336.1"/>
    </source>
</evidence>
<dbReference type="InterPro" id="IPR001789">
    <property type="entry name" value="Sig_transdc_resp-reg_receiver"/>
</dbReference>
<keyword evidence="9" id="KW-0067">ATP-binding</keyword>
<evidence type="ECO:0000256" key="2">
    <source>
        <dbReference type="ARBA" id="ARBA00012438"/>
    </source>
</evidence>
<dbReference type="SUPFAM" id="SSF47384">
    <property type="entry name" value="Homodimeric domain of signal transducing histidine kinase"/>
    <property type="match status" value="1"/>
</dbReference>
<dbReference type="EC" id="2.7.13.3" evidence="2"/>
<dbReference type="Pfam" id="PF00512">
    <property type="entry name" value="HisKA"/>
    <property type="match status" value="1"/>
</dbReference>
<dbReference type="InterPro" id="IPR036890">
    <property type="entry name" value="HATPase_C_sf"/>
</dbReference>
<dbReference type="PROSITE" id="PS50109">
    <property type="entry name" value="HIS_KIN"/>
    <property type="match status" value="1"/>
</dbReference>
<dbReference type="CDD" id="cd00156">
    <property type="entry name" value="REC"/>
    <property type="match status" value="1"/>
</dbReference>
<evidence type="ECO:0000259" key="8">
    <source>
        <dbReference type="PROSITE" id="PS50110"/>
    </source>
</evidence>
<dbReference type="InterPro" id="IPR011006">
    <property type="entry name" value="CheY-like_superfamily"/>
</dbReference>
<dbReference type="InterPro" id="IPR004358">
    <property type="entry name" value="Sig_transdc_His_kin-like_C"/>
</dbReference>
<dbReference type="Pfam" id="PF00072">
    <property type="entry name" value="Response_reg"/>
    <property type="match status" value="1"/>
</dbReference>